<evidence type="ECO:0000256" key="14">
    <source>
        <dbReference type="SAM" id="MobiDB-lite"/>
    </source>
</evidence>
<dbReference type="RefSeq" id="XP_022658450.1">
    <property type="nucleotide sequence ID" value="XM_022802715.1"/>
</dbReference>
<keyword evidence="8 13" id="KW-0560">Oxidoreductase</keyword>
<dbReference type="EnsemblMetazoa" id="XM_022802715">
    <property type="protein sequence ID" value="XP_022658450"/>
    <property type="gene ID" value="LOC111249178"/>
</dbReference>
<feature type="transmembrane region" description="Helical" evidence="15">
    <location>
        <begin position="288"/>
        <end position="308"/>
    </location>
</feature>
<evidence type="ECO:0000256" key="7">
    <source>
        <dbReference type="ARBA" id="ARBA00022989"/>
    </source>
</evidence>
<reference evidence="17" key="1">
    <citation type="submission" date="2021-01" db="UniProtKB">
        <authorList>
            <consortium name="EnsemblMetazoa"/>
        </authorList>
    </citation>
    <scope>IDENTIFICATION</scope>
</reference>
<evidence type="ECO:0000256" key="15">
    <source>
        <dbReference type="SAM" id="Phobius"/>
    </source>
</evidence>
<comment type="cofactor">
    <cofactor evidence="13">
        <name>Fe(2+)</name>
        <dbReference type="ChEBI" id="CHEBI:29033"/>
    </cofactor>
</comment>
<dbReference type="GO" id="GO:0006636">
    <property type="term" value="P:unsaturated fatty acid biosynthetic process"/>
    <property type="evidence" value="ECO:0007669"/>
    <property type="project" value="TreeGrafter"/>
</dbReference>
<accession>A0A7M7KB85</accession>
<evidence type="ECO:0000256" key="12">
    <source>
        <dbReference type="ARBA" id="ARBA00023160"/>
    </source>
</evidence>
<dbReference type="Proteomes" id="UP000594260">
    <property type="component" value="Unplaced"/>
</dbReference>
<evidence type="ECO:0000313" key="17">
    <source>
        <dbReference type="EnsemblMetazoa" id="XP_022658450"/>
    </source>
</evidence>
<keyword evidence="5" id="KW-0479">Metal-binding</keyword>
<comment type="similarity">
    <text evidence="2 13">Belongs to the fatty acid desaturase type 1 family.</text>
</comment>
<name>A0A7M7KB85_VARDE</name>
<feature type="region of interest" description="Disordered" evidence="14">
    <location>
        <begin position="46"/>
        <end position="100"/>
    </location>
</feature>
<evidence type="ECO:0000313" key="18">
    <source>
        <dbReference type="Proteomes" id="UP000594260"/>
    </source>
</evidence>
<keyword evidence="9" id="KW-0408">Iron</keyword>
<dbReference type="GO" id="GO:0004768">
    <property type="term" value="F:stearoyl-CoA 9-desaturase activity"/>
    <property type="evidence" value="ECO:0007669"/>
    <property type="project" value="TreeGrafter"/>
</dbReference>
<evidence type="ECO:0000256" key="8">
    <source>
        <dbReference type="ARBA" id="ARBA00023002"/>
    </source>
</evidence>
<dbReference type="GO" id="GO:0005789">
    <property type="term" value="C:endoplasmic reticulum membrane"/>
    <property type="evidence" value="ECO:0007669"/>
    <property type="project" value="TreeGrafter"/>
</dbReference>
<dbReference type="GeneID" id="111249178"/>
<dbReference type="CDD" id="cd03505">
    <property type="entry name" value="Delta9-FADS-like"/>
    <property type="match status" value="1"/>
</dbReference>
<feature type="transmembrane region" description="Helical" evidence="15">
    <location>
        <begin position="114"/>
        <end position="134"/>
    </location>
</feature>
<evidence type="ECO:0000256" key="2">
    <source>
        <dbReference type="ARBA" id="ARBA00009295"/>
    </source>
</evidence>
<keyword evidence="11 15" id="KW-0472">Membrane</keyword>
<dbReference type="PANTHER" id="PTHR11351:SF31">
    <property type="entry name" value="DESATURASE 1, ISOFORM A-RELATED"/>
    <property type="match status" value="1"/>
</dbReference>
<keyword evidence="6" id="KW-0276">Fatty acid metabolism</keyword>
<evidence type="ECO:0000256" key="1">
    <source>
        <dbReference type="ARBA" id="ARBA00004141"/>
    </source>
</evidence>
<dbReference type="InParanoid" id="A0A7M7KB85"/>
<keyword evidence="18" id="KW-1185">Reference proteome</keyword>
<keyword evidence="7 15" id="KW-1133">Transmembrane helix</keyword>
<evidence type="ECO:0000256" key="3">
    <source>
        <dbReference type="ARBA" id="ARBA00022516"/>
    </source>
</evidence>
<evidence type="ECO:0000256" key="6">
    <source>
        <dbReference type="ARBA" id="ARBA00022832"/>
    </source>
</evidence>
<dbReference type="GO" id="GO:0005506">
    <property type="term" value="F:iron ion binding"/>
    <property type="evidence" value="ECO:0007669"/>
    <property type="project" value="TreeGrafter"/>
</dbReference>
<dbReference type="PRINTS" id="PR00075">
    <property type="entry name" value="FACDDSATRASE"/>
</dbReference>
<dbReference type="PROSITE" id="PS00476">
    <property type="entry name" value="FATTY_ACID_DESATUR_1"/>
    <property type="match status" value="1"/>
</dbReference>
<evidence type="ECO:0000256" key="11">
    <source>
        <dbReference type="ARBA" id="ARBA00023136"/>
    </source>
</evidence>
<keyword evidence="10" id="KW-0443">Lipid metabolism</keyword>
<dbReference type="OrthoDB" id="10260134at2759"/>
<evidence type="ECO:0000259" key="16">
    <source>
        <dbReference type="Pfam" id="PF00487"/>
    </source>
</evidence>
<feature type="transmembrane region" description="Helical" evidence="15">
    <location>
        <begin position="146"/>
        <end position="168"/>
    </location>
</feature>
<proteinExistence type="inferred from homology"/>
<feature type="domain" description="Fatty acid desaturase" evidence="16">
    <location>
        <begin position="142"/>
        <end position="350"/>
    </location>
</feature>
<dbReference type="InterPro" id="IPR015876">
    <property type="entry name" value="Acyl-CoA_DS"/>
</dbReference>
<evidence type="ECO:0000256" key="4">
    <source>
        <dbReference type="ARBA" id="ARBA00022692"/>
    </source>
</evidence>
<dbReference type="PANTHER" id="PTHR11351">
    <property type="entry name" value="ACYL-COA DESATURASE"/>
    <property type="match status" value="1"/>
</dbReference>
<dbReference type="KEGG" id="vde:111249178"/>
<dbReference type="AlphaFoldDB" id="A0A7M7KB85"/>
<feature type="compositionally biased region" description="Basic and acidic residues" evidence="14">
    <location>
        <begin position="52"/>
        <end position="94"/>
    </location>
</feature>
<sequence length="401" mass="46570">MIERRRKGPEDTVAHVKCSRTLTERRHMGRMVHTRAQMQMLRPRPVQVVRPMQRERGAERKINDFSHDHEEDESIRGDQNEFDESQHLTQEEKSSQNTKKNNDYQTAINFQTRIVWFPNVLVFIVLHSMCFYGMYLACVEATWKSWLFAIAWGISAGLGVTAGAHRLWSHRSYKARTPLRILLMIFNCMACQNDIYEWCRDHRVHHKYSETNADPHNVNRGFFFAHVGWLMCKKHPDVIRKGASVSCADLLDDPVVRFQRKYYIPLTAFWCFGVSTALPLVLGESLRVAYFSCTMARYVISLNFTWLVNSAAHLWGTKPYNKWISPVENTFVTVAAIGEGFHNFHHTFPYDYRTSEFGMKLNLTTAFINLMARCGQAYDLKTVPADVIEKRSLRTGDGSRE</sequence>
<evidence type="ECO:0000256" key="10">
    <source>
        <dbReference type="ARBA" id="ARBA00023098"/>
    </source>
</evidence>
<organism evidence="17 18">
    <name type="scientific">Varroa destructor</name>
    <name type="common">Honeybee mite</name>
    <dbReference type="NCBI Taxonomy" id="109461"/>
    <lineage>
        <taxon>Eukaryota</taxon>
        <taxon>Metazoa</taxon>
        <taxon>Ecdysozoa</taxon>
        <taxon>Arthropoda</taxon>
        <taxon>Chelicerata</taxon>
        <taxon>Arachnida</taxon>
        <taxon>Acari</taxon>
        <taxon>Parasitiformes</taxon>
        <taxon>Mesostigmata</taxon>
        <taxon>Gamasina</taxon>
        <taxon>Dermanyssoidea</taxon>
        <taxon>Varroidae</taxon>
        <taxon>Varroa</taxon>
    </lineage>
</organism>
<keyword evidence="12 13" id="KW-0275">Fatty acid biosynthesis</keyword>
<evidence type="ECO:0000256" key="5">
    <source>
        <dbReference type="ARBA" id="ARBA00022723"/>
    </source>
</evidence>
<keyword evidence="3 13" id="KW-0444">Lipid biosynthesis</keyword>
<dbReference type="InterPro" id="IPR005804">
    <property type="entry name" value="FA_desaturase_dom"/>
</dbReference>
<keyword evidence="4 13" id="KW-0812">Transmembrane</keyword>
<dbReference type="InterPro" id="IPR001522">
    <property type="entry name" value="FADS-1_CS"/>
</dbReference>
<evidence type="ECO:0000256" key="9">
    <source>
        <dbReference type="ARBA" id="ARBA00023004"/>
    </source>
</evidence>
<dbReference type="Pfam" id="PF00487">
    <property type="entry name" value="FA_desaturase"/>
    <property type="match status" value="1"/>
</dbReference>
<evidence type="ECO:0000256" key="13">
    <source>
        <dbReference type="RuleBase" id="RU000581"/>
    </source>
</evidence>
<comment type="domain">
    <text evidence="13">The histidine box domains are involved in binding the catalytic metal ions.</text>
</comment>
<comment type="subcellular location">
    <subcellularLocation>
        <location evidence="1">Membrane</location>
        <topology evidence="1">Multi-pass membrane protein</topology>
    </subcellularLocation>
</comment>
<feature type="transmembrane region" description="Helical" evidence="15">
    <location>
        <begin position="262"/>
        <end position="282"/>
    </location>
</feature>
<protein>
    <recommendedName>
        <fullName evidence="16">Fatty acid desaturase domain-containing protein</fullName>
    </recommendedName>
</protein>
<dbReference type="OMA" id="IFPYYVM"/>